<reference evidence="1" key="1">
    <citation type="submission" date="2022-12" db="EMBL/GenBank/DDBJ databases">
        <title>Draft genome assemblies for two species of Escallonia (Escalloniales).</title>
        <authorList>
            <person name="Chanderbali A."/>
            <person name="Dervinis C."/>
            <person name="Anghel I."/>
            <person name="Soltis D."/>
            <person name="Soltis P."/>
            <person name="Zapata F."/>
        </authorList>
    </citation>
    <scope>NUCLEOTIDE SEQUENCE</scope>
    <source>
        <strain evidence="1">UCBG92.1500</strain>
        <tissue evidence="1">Leaf</tissue>
    </source>
</reference>
<dbReference type="EMBL" id="JAVXUO010001844">
    <property type="protein sequence ID" value="KAK2978686.1"/>
    <property type="molecule type" value="Genomic_DNA"/>
</dbReference>
<comment type="caution">
    <text evidence="1">The sequence shown here is derived from an EMBL/GenBank/DDBJ whole genome shotgun (WGS) entry which is preliminary data.</text>
</comment>
<organism evidence="1 2">
    <name type="scientific">Escallonia rubra</name>
    <dbReference type="NCBI Taxonomy" id="112253"/>
    <lineage>
        <taxon>Eukaryota</taxon>
        <taxon>Viridiplantae</taxon>
        <taxon>Streptophyta</taxon>
        <taxon>Embryophyta</taxon>
        <taxon>Tracheophyta</taxon>
        <taxon>Spermatophyta</taxon>
        <taxon>Magnoliopsida</taxon>
        <taxon>eudicotyledons</taxon>
        <taxon>Gunneridae</taxon>
        <taxon>Pentapetalae</taxon>
        <taxon>asterids</taxon>
        <taxon>campanulids</taxon>
        <taxon>Escalloniales</taxon>
        <taxon>Escalloniaceae</taxon>
        <taxon>Escallonia</taxon>
    </lineage>
</organism>
<keyword evidence="2" id="KW-1185">Reference proteome</keyword>
<dbReference type="AlphaFoldDB" id="A0AA88RGR4"/>
<protein>
    <submittedName>
        <fullName evidence="1">Uncharacterized protein</fullName>
    </submittedName>
</protein>
<proteinExistence type="predicted"/>
<evidence type="ECO:0000313" key="2">
    <source>
        <dbReference type="Proteomes" id="UP001187471"/>
    </source>
</evidence>
<name>A0AA88RGR4_9ASTE</name>
<sequence length="214" mass="24614">MYRSPFWRCFSSAAGEEAEATAAGVTRRVVDWDLGRVTITGLGSVSLSSSDLFFVAVVVARIFAGKMTPPKSSIQISSKGLRQHCHTRYNSRQMDKSLASTSSYPRTDDMFEASSYNTHSQLWDVVVIDDEQVYLPCIEVANNYFNKNWAILQHASGNSREYYEEILRVTKFTIFTHDYERDSPSYHNYERDSPSYQFSELEILKSIPKRQWEN</sequence>
<dbReference type="Proteomes" id="UP001187471">
    <property type="component" value="Unassembled WGS sequence"/>
</dbReference>
<accession>A0AA88RGR4</accession>
<gene>
    <name evidence="1" type="ORF">RJ640_009897</name>
</gene>
<evidence type="ECO:0000313" key="1">
    <source>
        <dbReference type="EMBL" id="KAK2978686.1"/>
    </source>
</evidence>